<accession>A0ABT2LWX6</accession>
<evidence type="ECO:0000313" key="2">
    <source>
        <dbReference type="EMBL" id="MCT7397798.1"/>
    </source>
</evidence>
<name>A0ABT2LWX6_9FIRM</name>
<evidence type="ECO:0000256" key="1">
    <source>
        <dbReference type="SAM" id="Phobius"/>
    </source>
</evidence>
<keyword evidence="3" id="KW-1185">Reference proteome</keyword>
<dbReference type="EMBL" id="JAODBU010000002">
    <property type="protein sequence ID" value="MCT7397798.1"/>
    <property type="molecule type" value="Genomic_DNA"/>
</dbReference>
<sequence>MIWIILIIISGVIGTCLIFKDKEKELSMLLAPPMSIFLLLVFTSVSYGIDSVLPQPDFSTYTIGQLESIKTRETKISDIDRLEVNMKEDNGTCVVVYSSGSVNNEISTDSHHVSIQKSETGEKSIIKYKVKERISTLKFLFVLPTSQEETVYVIYM</sequence>
<feature type="transmembrane region" description="Helical" evidence="1">
    <location>
        <begin position="30"/>
        <end position="49"/>
    </location>
</feature>
<dbReference type="RefSeq" id="WP_260978234.1">
    <property type="nucleotide sequence ID" value="NZ_JAODBU010000002.1"/>
</dbReference>
<dbReference type="Proteomes" id="UP001431199">
    <property type="component" value="Unassembled WGS sequence"/>
</dbReference>
<reference evidence="2" key="1">
    <citation type="submission" date="2022-09" db="EMBL/GenBank/DDBJ databases">
        <title>Eubacterium sp. LFL-14 isolated from human feces.</title>
        <authorList>
            <person name="Liu F."/>
        </authorList>
    </citation>
    <scope>NUCLEOTIDE SEQUENCE</scope>
    <source>
        <strain evidence="2">LFL-14</strain>
    </source>
</reference>
<keyword evidence="1" id="KW-1133">Transmembrane helix</keyword>
<evidence type="ECO:0000313" key="3">
    <source>
        <dbReference type="Proteomes" id="UP001431199"/>
    </source>
</evidence>
<organism evidence="2 3">
    <name type="scientific">Eubacterium album</name>
    <dbReference type="NCBI Taxonomy" id="2978477"/>
    <lineage>
        <taxon>Bacteria</taxon>
        <taxon>Bacillati</taxon>
        <taxon>Bacillota</taxon>
        <taxon>Clostridia</taxon>
        <taxon>Eubacteriales</taxon>
        <taxon>Eubacteriaceae</taxon>
        <taxon>Eubacterium</taxon>
    </lineage>
</organism>
<comment type="caution">
    <text evidence="2">The sequence shown here is derived from an EMBL/GenBank/DDBJ whole genome shotgun (WGS) entry which is preliminary data.</text>
</comment>
<keyword evidence="1" id="KW-0472">Membrane</keyword>
<gene>
    <name evidence="2" type="ORF">N5B56_01685</name>
</gene>
<proteinExistence type="predicted"/>
<keyword evidence="1" id="KW-0812">Transmembrane</keyword>
<protein>
    <submittedName>
        <fullName evidence="2">Uncharacterized protein</fullName>
    </submittedName>
</protein>